<evidence type="ECO:0000313" key="3">
    <source>
        <dbReference type="EMBL" id="MBI2679216.1"/>
    </source>
</evidence>
<dbReference type="Pfam" id="PF17957">
    <property type="entry name" value="Big_7"/>
    <property type="match status" value="1"/>
</dbReference>
<feature type="chain" id="PRO_5037159098" evidence="2">
    <location>
        <begin position="24"/>
        <end position="612"/>
    </location>
</feature>
<dbReference type="PANTHER" id="PTHR31956:SF1">
    <property type="entry name" value="NON-SPECIFIC PHOSPHOLIPASE C1"/>
    <property type="match status" value="1"/>
</dbReference>
<reference evidence="3" key="1">
    <citation type="submission" date="2020-07" db="EMBL/GenBank/DDBJ databases">
        <title>Huge and variable diversity of episymbiotic CPR bacteria and DPANN archaea in groundwater ecosystems.</title>
        <authorList>
            <person name="He C.Y."/>
            <person name="Keren R."/>
            <person name="Whittaker M."/>
            <person name="Farag I.F."/>
            <person name="Doudna J."/>
            <person name="Cate J.H.D."/>
            <person name="Banfield J.F."/>
        </authorList>
    </citation>
    <scope>NUCLEOTIDE SEQUENCE</scope>
    <source>
        <strain evidence="3">NC_groundwater_580_Pr5_B-0.1um_64_19</strain>
    </source>
</reference>
<dbReference type="Pfam" id="PF04185">
    <property type="entry name" value="Phosphoesterase"/>
    <property type="match status" value="1"/>
</dbReference>
<dbReference type="AlphaFoldDB" id="A0A932AAL1"/>
<gene>
    <name evidence="3" type="ORF">HYX28_10595</name>
</gene>
<dbReference type="InterPro" id="IPR017850">
    <property type="entry name" value="Alkaline_phosphatase_core_sf"/>
</dbReference>
<comment type="caution">
    <text evidence="3">The sequence shown here is derived from an EMBL/GenBank/DDBJ whole genome shotgun (WGS) entry which is preliminary data.</text>
</comment>
<name>A0A932AAL1_9BACT</name>
<dbReference type="EMBL" id="JACPNR010000013">
    <property type="protein sequence ID" value="MBI2679216.1"/>
    <property type="molecule type" value="Genomic_DNA"/>
</dbReference>
<evidence type="ECO:0000313" key="4">
    <source>
        <dbReference type="Proteomes" id="UP000779809"/>
    </source>
</evidence>
<keyword evidence="1" id="KW-0378">Hydrolase</keyword>
<proteinExistence type="predicted"/>
<keyword evidence="2" id="KW-0732">Signal</keyword>
<dbReference type="InterPro" id="IPR007312">
    <property type="entry name" value="Phosphoesterase"/>
</dbReference>
<feature type="signal peptide" evidence="2">
    <location>
        <begin position="1"/>
        <end position="23"/>
    </location>
</feature>
<dbReference type="InterPro" id="IPR013783">
    <property type="entry name" value="Ig-like_fold"/>
</dbReference>
<sequence>MRPLLLCSVAIVLFLLPASLAAAQCTLDQTDPSVTICQPADATVTSPVRIVAGSNSTSPVQVMQVYLDRTKVYEVNGSSVDTTLAMTDGAHRLTVQGKNQAGVFFNKTINITVGSGAPPPCSPATDPGVAICEPTSGATVASPVRVVATSRSSSSAVTVMQIYVDGLKKYEVNAPAIDTSLAMTAGTHKLTVQAVNAANQVFKTTENITVGSGGGGGDLTNIKHIIFYMQENRPFDQYFGRMGTYRANKGNNDSFDALPLNASLPDYNDGRFVSPYHLTTACHENLSPGWNESNFSYHNGANDYFMKASGSIPSSIDPQGTRAMGYYDWNDLPYYYELAWQYGTSDRWFSSIMAPTVPNRMYLFAGTSFGHIRPDPAPAGGWTPKTIFRELSEKGVSWKYYYQDSSVFLADWADWSTQQNKVVNIAQYYTDLQNGTLPAVVFIERASQLNLDEHPTQNLQKGAANTKKLIDALQASSAWSSSVFILTFDEGGGFYDHVAPQPAVKPDGIAPMWRSTDIKADFDRTGFRVPLIVVSPWVKPHIVSHVVRDSTAILKLISVRFGLTPLTARVSAQDDMTEMFDFLSPPRLGIPALPAQPTSLVCDKTKEKAPGF</sequence>
<organism evidence="3 4">
    <name type="scientific">Candidatus Korobacter versatilis</name>
    <dbReference type="NCBI Taxonomy" id="658062"/>
    <lineage>
        <taxon>Bacteria</taxon>
        <taxon>Pseudomonadati</taxon>
        <taxon>Acidobacteriota</taxon>
        <taxon>Terriglobia</taxon>
        <taxon>Terriglobales</taxon>
        <taxon>Candidatus Korobacteraceae</taxon>
        <taxon>Candidatus Korobacter</taxon>
    </lineage>
</organism>
<evidence type="ECO:0000256" key="2">
    <source>
        <dbReference type="SAM" id="SignalP"/>
    </source>
</evidence>
<accession>A0A932AAL1</accession>
<dbReference type="GO" id="GO:0042578">
    <property type="term" value="F:phosphoric ester hydrolase activity"/>
    <property type="evidence" value="ECO:0007669"/>
    <property type="project" value="UniProtKB-ARBA"/>
</dbReference>
<dbReference type="Gene3D" id="2.60.40.10">
    <property type="entry name" value="Immunoglobulins"/>
    <property type="match status" value="1"/>
</dbReference>
<dbReference type="Gene3D" id="3.40.720.10">
    <property type="entry name" value="Alkaline Phosphatase, subunit A"/>
    <property type="match status" value="1"/>
</dbReference>
<dbReference type="SUPFAM" id="SSF53649">
    <property type="entry name" value="Alkaline phosphatase-like"/>
    <property type="match status" value="1"/>
</dbReference>
<evidence type="ECO:0000256" key="1">
    <source>
        <dbReference type="ARBA" id="ARBA00022801"/>
    </source>
</evidence>
<protein>
    <submittedName>
        <fullName evidence="3">Alkaline phosphatase family protein</fullName>
    </submittedName>
</protein>
<dbReference type="Proteomes" id="UP000779809">
    <property type="component" value="Unassembled WGS sequence"/>
</dbReference>
<dbReference type="CDD" id="cd16013">
    <property type="entry name" value="AcpA"/>
    <property type="match status" value="1"/>
</dbReference>
<dbReference type="PANTHER" id="PTHR31956">
    <property type="entry name" value="NON-SPECIFIC PHOSPHOLIPASE C4-RELATED"/>
    <property type="match status" value="1"/>
</dbReference>